<keyword evidence="2" id="KW-0812">Transmembrane</keyword>
<evidence type="ECO:0000313" key="3">
    <source>
        <dbReference type="EMBL" id="GLJ77869.1"/>
    </source>
</evidence>
<keyword evidence="4" id="KW-1185">Reference proteome</keyword>
<evidence type="ECO:0000256" key="2">
    <source>
        <dbReference type="SAM" id="Phobius"/>
    </source>
</evidence>
<proteinExistence type="predicted"/>
<dbReference type="Proteomes" id="UP001142372">
    <property type="component" value="Unassembled WGS sequence"/>
</dbReference>
<feature type="transmembrane region" description="Helical" evidence="2">
    <location>
        <begin position="152"/>
        <end position="171"/>
    </location>
</feature>
<organism evidence="3 4">
    <name type="scientific">Leifsonia poae</name>
    <dbReference type="NCBI Taxonomy" id="110933"/>
    <lineage>
        <taxon>Bacteria</taxon>
        <taxon>Bacillati</taxon>
        <taxon>Actinomycetota</taxon>
        <taxon>Actinomycetes</taxon>
        <taxon>Micrococcales</taxon>
        <taxon>Microbacteriaceae</taxon>
        <taxon>Leifsonia</taxon>
    </lineage>
</organism>
<dbReference type="RefSeq" id="WP_271178477.1">
    <property type="nucleotide sequence ID" value="NZ_BAAAJO010000003.1"/>
</dbReference>
<sequence>MSDAHDDQSTTVPAEPVAPEVSVPPELVGPAVPEPERVARGLALALVVIPVGVAAWVLLWNIGFIASIVSYGVSFGAVWLYRVGSKARVTRASFWGVLAIIVVTVVLSLGAGIFSDLVQAVGIPLSEALSEPQFWSLFWRNIFTNGDLWSAYLPQIVLALAFAALGCYRTIRMLANESRR</sequence>
<feature type="transmembrane region" description="Helical" evidence="2">
    <location>
        <begin position="93"/>
        <end position="114"/>
    </location>
</feature>
<feature type="compositionally biased region" description="Low complexity" evidence="1">
    <location>
        <begin position="12"/>
        <end position="22"/>
    </location>
</feature>
<evidence type="ECO:0000256" key="1">
    <source>
        <dbReference type="SAM" id="MobiDB-lite"/>
    </source>
</evidence>
<reference evidence="3" key="1">
    <citation type="journal article" date="2014" name="Int. J. Syst. Evol. Microbiol.">
        <title>Complete genome sequence of Corynebacterium casei LMG S-19264T (=DSM 44701T), isolated from a smear-ripened cheese.</title>
        <authorList>
            <consortium name="US DOE Joint Genome Institute (JGI-PGF)"/>
            <person name="Walter F."/>
            <person name="Albersmeier A."/>
            <person name="Kalinowski J."/>
            <person name="Ruckert C."/>
        </authorList>
    </citation>
    <scope>NUCLEOTIDE SEQUENCE</scope>
    <source>
        <strain evidence="3">VKM Ac-1401</strain>
    </source>
</reference>
<dbReference type="AlphaFoldDB" id="A0A9W6HCB7"/>
<keyword evidence="2" id="KW-1133">Transmembrane helix</keyword>
<evidence type="ECO:0000313" key="4">
    <source>
        <dbReference type="Proteomes" id="UP001142372"/>
    </source>
</evidence>
<reference evidence="3" key="2">
    <citation type="submission" date="2023-01" db="EMBL/GenBank/DDBJ databases">
        <authorList>
            <person name="Sun Q."/>
            <person name="Evtushenko L."/>
        </authorList>
    </citation>
    <scope>NUCLEOTIDE SEQUENCE</scope>
    <source>
        <strain evidence="3">VKM Ac-1401</strain>
    </source>
</reference>
<gene>
    <name evidence="3" type="ORF">GCM10017584_34430</name>
</gene>
<protein>
    <submittedName>
        <fullName evidence="3">Uncharacterized protein</fullName>
    </submittedName>
</protein>
<comment type="caution">
    <text evidence="3">The sequence shown here is derived from an EMBL/GenBank/DDBJ whole genome shotgun (WGS) entry which is preliminary data.</text>
</comment>
<name>A0A9W6HCB7_9MICO</name>
<dbReference type="EMBL" id="BSEN01000015">
    <property type="protein sequence ID" value="GLJ77869.1"/>
    <property type="molecule type" value="Genomic_DNA"/>
</dbReference>
<feature type="transmembrane region" description="Helical" evidence="2">
    <location>
        <begin position="64"/>
        <end position="81"/>
    </location>
</feature>
<accession>A0A9W6HCB7</accession>
<feature type="region of interest" description="Disordered" evidence="1">
    <location>
        <begin position="1"/>
        <end position="22"/>
    </location>
</feature>
<feature type="transmembrane region" description="Helical" evidence="2">
    <location>
        <begin position="41"/>
        <end position="58"/>
    </location>
</feature>
<keyword evidence="2" id="KW-0472">Membrane</keyword>